<proteinExistence type="predicted"/>
<accession>A0A2J6RG53</accession>
<protein>
    <recommendedName>
        <fullName evidence="4">Actin cortical patch SUR7/pH-response regulator PalI</fullName>
    </recommendedName>
</protein>
<dbReference type="AlphaFoldDB" id="A0A2J6RG53"/>
<evidence type="ECO:0000313" key="3">
    <source>
        <dbReference type="Proteomes" id="UP000235786"/>
    </source>
</evidence>
<dbReference type="EMBL" id="KZ613949">
    <property type="protein sequence ID" value="PMD37505.1"/>
    <property type="molecule type" value="Genomic_DNA"/>
</dbReference>
<feature type="transmembrane region" description="Helical" evidence="1">
    <location>
        <begin position="12"/>
        <end position="34"/>
    </location>
</feature>
<dbReference type="Proteomes" id="UP000235786">
    <property type="component" value="Unassembled WGS sequence"/>
</dbReference>
<name>A0A2J6RG53_HYAVF</name>
<keyword evidence="3" id="KW-1185">Reference proteome</keyword>
<evidence type="ECO:0008006" key="4">
    <source>
        <dbReference type="Google" id="ProtNLM"/>
    </source>
</evidence>
<sequence length="258" mass="27229">MRMKGPFTSQIPLLIGIEVLIVVSFVLSILALSAGNSTKYHGQSAILTFNTSSLRGTSPSNTGIADWYEMNYLSVCSGMWNVDAASGSKTESTVTCVHQPAGYTFSLAQRLASNGDSPLPAGSSYGTLHTKAPMDLLIVGNALAGTSFASILYGIVFLLGTGTPPLFSLRVGYLASIPAAIVLTISSAKITALADKMVGATQISSGVILHAWMGWSFYVVTWLAAGFMWAAVCFSIVGAFKIARGIELQNSRSRKLPM</sequence>
<evidence type="ECO:0000313" key="2">
    <source>
        <dbReference type="EMBL" id="PMD37505.1"/>
    </source>
</evidence>
<feature type="transmembrane region" description="Helical" evidence="1">
    <location>
        <begin position="212"/>
        <end position="240"/>
    </location>
</feature>
<keyword evidence="1" id="KW-0472">Membrane</keyword>
<evidence type="ECO:0000256" key="1">
    <source>
        <dbReference type="SAM" id="Phobius"/>
    </source>
</evidence>
<keyword evidence="1" id="KW-0812">Transmembrane</keyword>
<dbReference type="OrthoDB" id="3549864at2759"/>
<gene>
    <name evidence="2" type="ORF">L207DRAFT_492962</name>
</gene>
<reference evidence="2 3" key="1">
    <citation type="submission" date="2016-04" db="EMBL/GenBank/DDBJ databases">
        <title>A degradative enzymes factory behind the ericoid mycorrhizal symbiosis.</title>
        <authorList>
            <consortium name="DOE Joint Genome Institute"/>
            <person name="Martino E."/>
            <person name="Morin E."/>
            <person name="Grelet G."/>
            <person name="Kuo A."/>
            <person name="Kohler A."/>
            <person name="Daghino S."/>
            <person name="Barry K."/>
            <person name="Choi C."/>
            <person name="Cichocki N."/>
            <person name="Clum A."/>
            <person name="Copeland A."/>
            <person name="Hainaut M."/>
            <person name="Haridas S."/>
            <person name="Labutti K."/>
            <person name="Lindquist E."/>
            <person name="Lipzen A."/>
            <person name="Khouja H.-R."/>
            <person name="Murat C."/>
            <person name="Ohm R."/>
            <person name="Olson A."/>
            <person name="Spatafora J."/>
            <person name="Veneault-Fourrey C."/>
            <person name="Henrissat B."/>
            <person name="Grigoriev I."/>
            <person name="Martin F."/>
            <person name="Perotto S."/>
        </authorList>
    </citation>
    <scope>NUCLEOTIDE SEQUENCE [LARGE SCALE GENOMIC DNA]</scope>
    <source>
        <strain evidence="2 3">F</strain>
    </source>
</reference>
<feature type="transmembrane region" description="Helical" evidence="1">
    <location>
        <begin position="171"/>
        <end position="192"/>
    </location>
</feature>
<feature type="transmembrane region" description="Helical" evidence="1">
    <location>
        <begin position="136"/>
        <end position="159"/>
    </location>
</feature>
<keyword evidence="1" id="KW-1133">Transmembrane helix</keyword>
<organism evidence="2 3">
    <name type="scientific">Hyaloscypha variabilis (strain UAMH 11265 / GT02V1 / F)</name>
    <name type="common">Meliniomyces variabilis</name>
    <dbReference type="NCBI Taxonomy" id="1149755"/>
    <lineage>
        <taxon>Eukaryota</taxon>
        <taxon>Fungi</taxon>
        <taxon>Dikarya</taxon>
        <taxon>Ascomycota</taxon>
        <taxon>Pezizomycotina</taxon>
        <taxon>Leotiomycetes</taxon>
        <taxon>Helotiales</taxon>
        <taxon>Hyaloscyphaceae</taxon>
        <taxon>Hyaloscypha</taxon>
        <taxon>Hyaloscypha variabilis</taxon>
    </lineage>
</organism>